<dbReference type="SMART" id="SM00360">
    <property type="entry name" value="RRM"/>
    <property type="match status" value="1"/>
</dbReference>
<protein>
    <recommendedName>
        <fullName evidence="6">RRM domain-containing protein</fullName>
    </recommendedName>
</protein>
<gene>
    <name evidence="7" type="ORF">DPMN_127990</name>
</gene>
<reference evidence="7" key="2">
    <citation type="submission" date="2020-11" db="EMBL/GenBank/DDBJ databases">
        <authorList>
            <person name="McCartney M.A."/>
            <person name="Auch B."/>
            <person name="Kono T."/>
            <person name="Mallez S."/>
            <person name="Becker A."/>
            <person name="Gohl D.M."/>
            <person name="Silverstein K.A.T."/>
            <person name="Koren S."/>
            <person name="Bechman K.B."/>
            <person name="Herman A."/>
            <person name="Abrahante J.E."/>
            <person name="Garbe J."/>
        </authorList>
    </citation>
    <scope>NUCLEOTIDE SEQUENCE</scope>
    <source>
        <strain evidence="7">Duluth1</strain>
        <tissue evidence="7">Whole animal</tissue>
    </source>
</reference>
<dbReference type="InterPro" id="IPR012677">
    <property type="entry name" value="Nucleotide-bd_a/b_plait_sf"/>
</dbReference>
<dbReference type="GO" id="GO:0005654">
    <property type="term" value="C:nucleoplasm"/>
    <property type="evidence" value="ECO:0007669"/>
    <property type="project" value="UniProtKB-SubCell"/>
</dbReference>
<evidence type="ECO:0000256" key="4">
    <source>
        <dbReference type="PROSITE-ProRule" id="PRU00176"/>
    </source>
</evidence>
<sequence>MSTEVDRTLWVGNLSDKVSDELLYELFLQAGPLERVSIAKEKDGRPKGFAFITFAHDESVPYTVQLMDGIQLFGRVLKLQFRPGSSHQQQQQQQQRETSLRNPYHHSSPIPNSAHMLPNMNMNVPVMNIMNIPLNPYMNNQPMGVMGGQMSPLIQQSHPPNFQRSNTWHGGEGSGSEGEYGRADNRNSRGHHGRKVDRDNDRSGYSDRDRSHSRNRNDGYHDDRHGGGGGGSEREFEAKRQRVMEKTNRMKQSYQHDSHGSHGQRSHGQGHRRGGRY</sequence>
<dbReference type="PROSITE" id="PS50102">
    <property type="entry name" value="RRM"/>
    <property type="match status" value="1"/>
</dbReference>
<evidence type="ECO:0000313" key="8">
    <source>
        <dbReference type="Proteomes" id="UP000828390"/>
    </source>
</evidence>
<feature type="compositionally biased region" description="Polar residues" evidence="5">
    <location>
        <begin position="152"/>
        <end position="168"/>
    </location>
</feature>
<evidence type="ECO:0000256" key="2">
    <source>
        <dbReference type="ARBA" id="ARBA00022884"/>
    </source>
</evidence>
<dbReference type="Pfam" id="PF00076">
    <property type="entry name" value="RRM_1"/>
    <property type="match status" value="1"/>
</dbReference>
<evidence type="ECO:0000256" key="5">
    <source>
        <dbReference type="SAM" id="MobiDB-lite"/>
    </source>
</evidence>
<name>A0A9D4H6A7_DREPO</name>
<dbReference type="PANTHER" id="PTHR13798">
    <property type="entry name" value="RNA BINDING MOTIF RBM PROTEIN -RELATED"/>
    <property type="match status" value="1"/>
</dbReference>
<evidence type="ECO:0000313" key="7">
    <source>
        <dbReference type="EMBL" id="KAH3826097.1"/>
    </source>
</evidence>
<keyword evidence="2 4" id="KW-0694">RNA-binding</keyword>
<dbReference type="AlphaFoldDB" id="A0A9D4H6A7"/>
<feature type="region of interest" description="Disordered" evidence="5">
    <location>
        <begin position="148"/>
        <end position="277"/>
    </location>
</feature>
<dbReference type="OrthoDB" id="407442at2759"/>
<dbReference type="InterPro" id="IPR035979">
    <property type="entry name" value="RBD_domain_sf"/>
</dbReference>
<keyword evidence="8" id="KW-1185">Reference proteome</keyword>
<comment type="subcellular location">
    <subcellularLocation>
        <location evidence="1">Nucleus</location>
        <location evidence="1">Nucleoplasm</location>
    </subcellularLocation>
</comment>
<accession>A0A9D4H6A7</accession>
<dbReference type="InterPro" id="IPR052285">
    <property type="entry name" value="NEXT_complex_subunit"/>
</dbReference>
<feature type="domain" description="RRM" evidence="6">
    <location>
        <begin position="7"/>
        <end position="84"/>
    </location>
</feature>
<keyword evidence="3" id="KW-0539">Nucleus</keyword>
<comment type="caution">
    <text evidence="7">The sequence shown here is derived from an EMBL/GenBank/DDBJ whole genome shotgun (WGS) entry which is preliminary data.</text>
</comment>
<dbReference type="PANTHER" id="PTHR13798:SF11">
    <property type="entry name" value="RNA-BINDING PROTEIN 7-RELATED"/>
    <property type="match status" value="1"/>
</dbReference>
<dbReference type="InterPro" id="IPR000504">
    <property type="entry name" value="RRM_dom"/>
</dbReference>
<dbReference type="CDD" id="cd12336">
    <property type="entry name" value="RRM_RBM7_like"/>
    <property type="match status" value="1"/>
</dbReference>
<dbReference type="EMBL" id="JAIWYP010000005">
    <property type="protein sequence ID" value="KAH3826097.1"/>
    <property type="molecule type" value="Genomic_DNA"/>
</dbReference>
<evidence type="ECO:0000256" key="3">
    <source>
        <dbReference type="ARBA" id="ARBA00023242"/>
    </source>
</evidence>
<feature type="compositionally biased region" description="Basic and acidic residues" evidence="5">
    <location>
        <begin position="196"/>
        <end position="260"/>
    </location>
</feature>
<dbReference type="Gene3D" id="3.30.70.330">
    <property type="match status" value="1"/>
</dbReference>
<proteinExistence type="predicted"/>
<feature type="region of interest" description="Disordered" evidence="5">
    <location>
        <begin position="83"/>
        <end position="117"/>
    </location>
</feature>
<dbReference type="Proteomes" id="UP000828390">
    <property type="component" value="Unassembled WGS sequence"/>
</dbReference>
<organism evidence="7 8">
    <name type="scientific">Dreissena polymorpha</name>
    <name type="common">Zebra mussel</name>
    <name type="synonym">Mytilus polymorpha</name>
    <dbReference type="NCBI Taxonomy" id="45954"/>
    <lineage>
        <taxon>Eukaryota</taxon>
        <taxon>Metazoa</taxon>
        <taxon>Spiralia</taxon>
        <taxon>Lophotrochozoa</taxon>
        <taxon>Mollusca</taxon>
        <taxon>Bivalvia</taxon>
        <taxon>Autobranchia</taxon>
        <taxon>Heteroconchia</taxon>
        <taxon>Euheterodonta</taxon>
        <taxon>Imparidentia</taxon>
        <taxon>Neoheterodontei</taxon>
        <taxon>Myida</taxon>
        <taxon>Dreissenoidea</taxon>
        <taxon>Dreissenidae</taxon>
        <taxon>Dreissena</taxon>
    </lineage>
</organism>
<dbReference type="GO" id="GO:0000381">
    <property type="term" value="P:regulation of alternative mRNA splicing, via spliceosome"/>
    <property type="evidence" value="ECO:0007669"/>
    <property type="project" value="TreeGrafter"/>
</dbReference>
<evidence type="ECO:0000259" key="6">
    <source>
        <dbReference type="PROSITE" id="PS50102"/>
    </source>
</evidence>
<reference evidence="7" key="1">
    <citation type="journal article" date="2019" name="bioRxiv">
        <title>The Genome of the Zebra Mussel, Dreissena polymorpha: A Resource for Invasive Species Research.</title>
        <authorList>
            <person name="McCartney M.A."/>
            <person name="Auch B."/>
            <person name="Kono T."/>
            <person name="Mallez S."/>
            <person name="Zhang Y."/>
            <person name="Obille A."/>
            <person name="Becker A."/>
            <person name="Abrahante J.E."/>
            <person name="Garbe J."/>
            <person name="Badalamenti J.P."/>
            <person name="Herman A."/>
            <person name="Mangelson H."/>
            <person name="Liachko I."/>
            <person name="Sullivan S."/>
            <person name="Sone E.D."/>
            <person name="Koren S."/>
            <person name="Silverstein K.A.T."/>
            <person name="Beckman K.B."/>
            <person name="Gohl D.M."/>
        </authorList>
    </citation>
    <scope>NUCLEOTIDE SEQUENCE</scope>
    <source>
        <strain evidence="7">Duluth1</strain>
        <tissue evidence="7">Whole animal</tissue>
    </source>
</reference>
<dbReference type="GO" id="GO:0003727">
    <property type="term" value="F:single-stranded RNA binding"/>
    <property type="evidence" value="ECO:0007669"/>
    <property type="project" value="TreeGrafter"/>
</dbReference>
<dbReference type="SUPFAM" id="SSF54928">
    <property type="entry name" value="RNA-binding domain, RBD"/>
    <property type="match status" value="1"/>
</dbReference>
<evidence type="ECO:0000256" key="1">
    <source>
        <dbReference type="ARBA" id="ARBA00004642"/>
    </source>
</evidence>
<feature type="compositionally biased region" description="Basic residues" evidence="5">
    <location>
        <begin position="262"/>
        <end position="277"/>
    </location>
</feature>